<dbReference type="InterPro" id="IPR001223">
    <property type="entry name" value="Glyco_hydro18_cat"/>
</dbReference>
<dbReference type="Pfam" id="PF00704">
    <property type="entry name" value="Glyco_hydro_18"/>
    <property type="match status" value="1"/>
</dbReference>
<evidence type="ECO:0000313" key="2">
    <source>
        <dbReference type="EMBL" id="CAG7825381.1"/>
    </source>
</evidence>
<evidence type="ECO:0000259" key="1">
    <source>
        <dbReference type="PROSITE" id="PS51910"/>
    </source>
</evidence>
<protein>
    <recommendedName>
        <fullName evidence="1">GH18 domain-containing protein</fullName>
    </recommendedName>
</protein>
<dbReference type="PROSITE" id="PS51910">
    <property type="entry name" value="GH18_2"/>
    <property type="match status" value="1"/>
</dbReference>
<proteinExistence type="predicted"/>
<dbReference type="SMART" id="SM00636">
    <property type="entry name" value="Glyco_18"/>
    <property type="match status" value="1"/>
</dbReference>
<dbReference type="OrthoDB" id="73875at2759"/>
<name>A0A8J2L388_9HEXA</name>
<dbReference type="PANTHER" id="PTHR46073:SF1">
    <property type="entry name" value="GH18 DOMAIN-CONTAINING PROTEIN-RELATED"/>
    <property type="match status" value="1"/>
</dbReference>
<dbReference type="AlphaFoldDB" id="A0A8J2L388"/>
<evidence type="ECO:0000313" key="3">
    <source>
        <dbReference type="Proteomes" id="UP000708208"/>
    </source>
</evidence>
<dbReference type="GO" id="GO:0005975">
    <property type="term" value="P:carbohydrate metabolic process"/>
    <property type="evidence" value="ECO:0007669"/>
    <property type="project" value="InterPro"/>
</dbReference>
<reference evidence="2" key="1">
    <citation type="submission" date="2021-06" db="EMBL/GenBank/DDBJ databases">
        <authorList>
            <person name="Hodson N. C."/>
            <person name="Mongue J. A."/>
            <person name="Jaron S. K."/>
        </authorList>
    </citation>
    <scope>NUCLEOTIDE SEQUENCE</scope>
</reference>
<dbReference type="GO" id="GO:0008061">
    <property type="term" value="F:chitin binding"/>
    <property type="evidence" value="ECO:0007669"/>
    <property type="project" value="InterPro"/>
</dbReference>
<dbReference type="PANTHER" id="PTHR46073">
    <property type="entry name" value="CHITINASE"/>
    <property type="match status" value="1"/>
</dbReference>
<comment type="caution">
    <text evidence="2">The sequence shown here is derived from an EMBL/GenBank/DDBJ whole genome shotgun (WGS) entry which is preliminary data.</text>
</comment>
<feature type="domain" description="GH18" evidence="1">
    <location>
        <begin position="38"/>
        <end position="330"/>
    </location>
</feature>
<organism evidence="2 3">
    <name type="scientific">Allacma fusca</name>
    <dbReference type="NCBI Taxonomy" id="39272"/>
    <lineage>
        <taxon>Eukaryota</taxon>
        <taxon>Metazoa</taxon>
        <taxon>Ecdysozoa</taxon>
        <taxon>Arthropoda</taxon>
        <taxon>Hexapoda</taxon>
        <taxon>Collembola</taxon>
        <taxon>Symphypleona</taxon>
        <taxon>Sminthuridae</taxon>
        <taxon>Allacma</taxon>
    </lineage>
</organism>
<dbReference type="EMBL" id="CAJVCH010536022">
    <property type="protein sequence ID" value="CAG7825381.1"/>
    <property type="molecule type" value="Genomic_DNA"/>
</dbReference>
<sequence length="411" mass="46398">MQIFLTFSPDPPEESVTINWHYKTLADDGYFNSTVCNKRLVGYFNGKNPNYAFTHVTGLALTHAIYLTLPFQKDGSIDLEQLKSEDNSGSFAEFLLKVKTFDHVISMVSIGENNEDSSRNFSSLASDPVKRIKFIDSVATIIRIFDLRGVDINWQHFYLPEMENNDKENYITLLKELRQVFNEIEKKDEDERKLSISIVGPADASEIDSGLDLPQLLKYADWVNVNLLVEDEKVLPLYPANVSQTNPGRNNADWVLRYYTCKAKEFGPYKINMAVAFQESHSNQSLLSLRERASYTADKNLGGFSVFGIDKFKSRNYTQLEIIRDTNLCKVDINERKFKCYDSGIQRWLPIGKEAPKCGDSAPKVNGFPAVCNPYDPDFGCCGGTGICGSGSGFCNCSSCVDYYNFPEKIV</sequence>
<accession>A0A8J2L388</accession>
<keyword evidence="3" id="KW-1185">Reference proteome</keyword>
<dbReference type="InterPro" id="IPR011583">
    <property type="entry name" value="Chitinase_II/V-like_cat"/>
</dbReference>
<gene>
    <name evidence="2" type="ORF">AFUS01_LOCUS35494</name>
</gene>
<dbReference type="Proteomes" id="UP000708208">
    <property type="component" value="Unassembled WGS sequence"/>
</dbReference>